<dbReference type="Proteomes" id="UP000177325">
    <property type="component" value="Unassembled WGS sequence"/>
</dbReference>
<organism evidence="2 3">
    <name type="scientific">Candidatus Kaiserbacteria bacterium RIFCSPLOWO2_12_FULL_45_26</name>
    <dbReference type="NCBI Taxonomy" id="1798525"/>
    <lineage>
        <taxon>Bacteria</taxon>
        <taxon>Candidatus Kaiseribacteriota</taxon>
    </lineage>
</organism>
<evidence type="ECO:0000313" key="3">
    <source>
        <dbReference type="Proteomes" id="UP000177325"/>
    </source>
</evidence>
<reference evidence="2 3" key="1">
    <citation type="journal article" date="2016" name="Nat. Commun.">
        <title>Thousands of microbial genomes shed light on interconnected biogeochemical processes in an aquifer system.</title>
        <authorList>
            <person name="Anantharaman K."/>
            <person name="Brown C.T."/>
            <person name="Hug L.A."/>
            <person name="Sharon I."/>
            <person name="Castelle C.J."/>
            <person name="Probst A.J."/>
            <person name="Thomas B.C."/>
            <person name="Singh A."/>
            <person name="Wilkins M.J."/>
            <person name="Karaoz U."/>
            <person name="Brodie E.L."/>
            <person name="Williams K.H."/>
            <person name="Hubbard S.S."/>
            <person name="Banfield J.F."/>
        </authorList>
    </citation>
    <scope>NUCLEOTIDE SEQUENCE [LARGE SCALE GENOMIC DNA]</scope>
</reference>
<keyword evidence="1" id="KW-0472">Membrane</keyword>
<evidence type="ECO:0000256" key="1">
    <source>
        <dbReference type="SAM" id="Phobius"/>
    </source>
</evidence>
<protein>
    <submittedName>
        <fullName evidence="2">Uncharacterized protein</fullName>
    </submittedName>
</protein>
<keyword evidence="1" id="KW-1133">Transmembrane helix</keyword>
<feature type="transmembrane region" description="Helical" evidence="1">
    <location>
        <begin position="7"/>
        <end position="26"/>
    </location>
</feature>
<name>A0A1F6FFF2_9BACT</name>
<gene>
    <name evidence="2" type="ORF">A3G90_00710</name>
</gene>
<accession>A0A1F6FFF2</accession>
<sequence>MNSFHNIVQKITTGLILLIVAFVTTYTPQPFNEIKKAHALASGSVVSVPISDANSTVTSATTGSTAASTGVSAGLQTTLNYKELTLDGLMWAMAKQTLSNMVSSIINWINTGFEGSPAFVQDLDRFLLNTADETLGLFLEQMADLSFLCDPFRLDVRIALATVKSTRTAPSCTLSGALENIESFMAGNFGDGGWDAWLKITTKPETYTAYGQYLTSARLADAKIEQAKKRESTLLNYGSGFLSSRICEAIGGQGTMKNCVISTPGKAIQEALSFQLEVGGHVLIEADEIQEILAALFSQLTKTAITGAAGLLGLSGGTGQTYEGYASGSYLGDVALENTIDQEEFVMDMEDALATERRYREEARAAYPLLLEFAATSSPAHPLRKAAALDEADNILRLLPVLVENIAALEDLLARQARLPDPAGDTEITRRERQAIAQEYARLELHSDAIVDAQINNWKRYTREVPIEPDPEARRRADEAQATLDAIEANTAND</sequence>
<comment type="caution">
    <text evidence="2">The sequence shown here is derived from an EMBL/GenBank/DDBJ whole genome shotgun (WGS) entry which is preliminary data.</text>
</comment>
<keyword evidence="1" id="KW-0812">Transmembrane</keyword>
<dbReference type="EMBL" id="MFMM01000001">
    <property type="protein sequence ID" value="OGG84596.1"/>
    <property type="molecule type" value="Genomic_DNA"/>
</dbReference>
<proteinExistence type="predicted"/>
<evidence type="ECO:0000313" key="2">
    <source>
        <dbReference type="EMBL" id="OGG84596.1"/>
    </source>
</evidence>
<dbReference type="STRING" id="1798525.A3G90_00710"/>
<dbReference type="AlphaFoldDB" id="A0A1F6FFF2"/>